<evidence type="ECO:0000313" key="5">
    <source>
        <dbReference type="EMBL" id="QUJ75066.1"/>
    </source>
</evidence>
<reference evidence="5" key="1">
    <citation type="submission" date="2021-04" db="EMBL/GenBank/DDBJ databases">
        <title>Complete genome sequence for Sulfitobacter sp. strain JK7-1.</title>
        <authorList>
            <person name="Park S.-J."/>
        </authorList>
    </citation>
    <scope>NUCLEOTIDE SEQUENCE</scope>
    <source>
        <strain evidence="5">JK7-1</strain>
    </source>
</reference>
<evidence type="ECO:0000256" key="3">
    <source>
        <dbReference type="ARBA" id="ARBA00006171"/>
    </source>
</evidence>
<comment type="catalytic activity">
    <reaction evidence="1">
        <text>2-phosphoglycolate + H2O = glycolate + phosphate</text>
        <dbReference type="Rhea" id="RHEA:14369"/>
        <dbReference type="ChEBI" id="CHEBI:15377"/>
        <dbReference type="ChEBI" id="CHEBI:29805"/>
        <dbReference type="ChEBI" id="CHEBI:43474"/>
        <dbReference type="ChEBI" id="CHEBI:58033"/>
        <dbReference type="EC" id="3.1.3.18"/>
    </reaction>
</comment>
<keyword evidence="6" id="KW-1185">Reference proteome</keyword>
<dbReference type="EMBL" id="CP073581">
    <property type="protein sequence ID" value="QUJ75066.1"/>
    <property type="molecule type" value="Genomic_DNA"/>
</dbReference>
<dbReference type="Gene3D" id="3.40.50.1000">
    <property type="entry name" value="HAD superfamily/HAD-like"/>
    <property type="match status" value="1"/>
</dbReference>
<dbReference type="SUPFAM" id="SSF56784">
    <property type="entry name" value="HAD-like"/>
    <property type="match status" value="1"/>
</dbReference>
<accession>A0A975PL68</accession>
<comment type="similarity">
    <text evidence="3">Belongs to the HAD-like hydrolase superfamily. CbbY/CbbZ/Gph/YieH family.</text>
</comment>
<keyword evidence="5" id="KW-0378">Hydrolase</keyword>
<protein>
    <recommendedName>
        <fullName evidence="4">phosphoglycolate phosphatase</fullName>
        <ecNumber evidence="4">3.1.3.18</ecNumber>
    </recommendedName>
</protein>
<dbReference type="EC" id="3.1.3.18" evidence="4"/>
<dbReference type="GO" id="GO:0006281">
    <property type="term" value="P:DNA repair"/>
    <property type="evidence" value="ECO:0007669"/>
    <property type="project" value="TreeGrafter"/>
</dbReference>
<evidence type="ECO:0000313" key="6">
    <source>
        <dbReference type="Proteomes" id="UP000683291"/>
    </source>
</evidence>
<dbReference type="Proteomes" id="UP000683291">
    <property type="component" value="Chromosome 1"/>
</dbReference>
<dbReference type="InterPro" id="IPR036412">
    <property type="entry name" value="HAD-like_sf"/>
</dbReference>
<organism evidence="5 6">
    <name type="scientific">Sulfitobacter albidus</name>
    <dbReference type="NCBI Taxonomy" id="2829501"/>
    <lineage>
        <taxon>Bacteria</taxon>
        <taxon>Pseudomonadati</taxon>
        <taxon>Pseudomonadota</taxon>
        <taxon>Alphaproteobacteria</taxon>
        <taxon>Rhodobacterales</taxon>
        <taxon>Roseobacteraceae</taxon>
        <taxon>Sulfitobacter</taxon>
    </lineage>
</organism>
<proteinExistence type="inferred from homology"/>
<evidence type="ECO:0000256" key="4">
    <source>
        <dbReference type="ARBA" id="ARBA00013078"/>
    </source>
</evidence>
<dbReference type="NCBIfam" id="TIGR01549">
    <property type="entry name" value="HAD-SF-IA-v1"/>
    <property type="match status" value="1"/>
</dbReference>
<dbReference type="InterPro" id="IPR023198">
    <property type="entry name" value="PGP-like_dom2"/>
</dbReference>
<dbReference type="PANTHER" id="PTHR43434:SF1">
    <property type="entry name" value="PHOSPHOGLYCOLATE PHOSPHATASE"/>
    <property type="match status" value="1"/>
</dbReference>
<dbReference type="InterPro" id="IPR006439">
    <property type="entry name" value="HAD-SF_hydro_IA"/>
</dbReference>
<name>A0A975PL68_9RHOB</name>
<dbReference type="GO" id="GO:0008967">
    <property type="term" value="F:phosphoglycolate phosphatase activity"/>
    <property type="evidence" value="ECO:0007669"/>
    <property type="project" value="UniProtKB-EC"/>
</dbReference>
<dbReference type="RefSeq" id="WP_212703271.1">
    <property type="nucleotide sequence ID" value="NZ_CP073581.1"/>
</dbReference>
<dbReference type="AlphaFoldDB" id="A0A975PL68"/>
<evidence type="ECO:0000256" key="1">
    <source>
        <dbReference type="ARBA" id="ARBA00000830"/>
    </source>
</evidence>
<dbReference type="Pfam" id="PF00702">
    <property type="entry name" value="Hydrolase"/>
    <property type="match status" value="1"/>
</dbReference>
<dbReference type="Gene3D" id="1.10.150.240">
    <property type="entry name" value="Putative phosphatase, domain 2"/>
    <property type="match status" value="1"/>
</dbReference>
<dbReference type="PANTHER" id="PTHR43434">
    <property type="entry name" value="PHOSPHOGLYCOLATE PHOSPHATASE"/>
    <property type="match status" value="1"/>
</dbReference>
<dbReference type="SFLD" id="SFLDS00003">
    <property type="entry name" value="Haloacid_Dehalogenase"/>
    <property type="match status" value="1"/>
</dbReference>
<dbReference type="InterPro" id="IPR023214">
    <property type="entry name" value="HAD_sf"/>
</dbReference>
<evidence type="ECO:0000256" key="2">
    <source>
        <dbReference type="ARBA" id="ARBA00004818"/>
    </source>
</evidence>
<sequence>MKTVVFDLDGTLADTSGDLIAAANACFIEAGHGALLDPGGDAGTALRGGRAMLRLGMARLERAEDDAEIDAMYPKLLAHYARDIDRHTVLYDGAMAAVQALKGAGYAVAICTNKPEGLARELLTRLGVLDAFDAMLGADSLDVRKPDPEHLRETVRRAGGDPEACLLVGDSDTDRNTSRRAGVPSVLVTFGPSGEDMAALEPEALLADYADLPALVRDLIGAPD</sequence>
<gene>
    <name evidence="5" type="ORF">KDD17_08405</name>
</gene>
<dbReference type="SFLD" id="SFLDG01129">
    <property type="entry name" value="C1.5:_HAD__Beta-PGM__Phosphata"/>
    <property type="match status" value="1"/>
</dbReference>
<dbReference type="PRINTS" id="PR00413">
    <property type="entry name" value="HADHALOGNASE"/>
</dbReference>
<comment type="pathway">
    <text evidence="2">Organic acid metabolism; glycolate biosynthesis; glycolate from 2-phosphoglycolate: step 1/1.</text>
</comment>
<dbReference type="GO" id="GO:0005829">
    <property type="term" value="C:cytosol"/>
    <property type="evidence" value="ECO:0007669"/>
    <property type="project" value="TreeGrafter"/>
</dbReference>
<dbReference type="KEGG" id="sual:KDD17_08405"/>
<dbReference type="InterPro" id="IPR050155">
    <property type="entry name" value="HAD-like_hydrolase_sf"/>
</dbReference>